<keyword evidence="3" id="KW-1185">Reference proteome</keyword>
<proteinExistence type="predicted"/>
<evidence type="ECO:0000313" key="3">
    <source>
        <dbReference type="Proteomes" id="UP000058012"/>
    </source>
</evidence>
<dbReference type="AlphaFoldDB" id="A0A117UTC8"/>
<dbReference type="EMBL" id="LLZS01000009">
    <property type="protein sequence ID" value="KUR70516.1"/>
    <property type="molecule type" value="Genomic_DNA"/>
</dbReference>
<organism evidence="2 3">
    <name type="scientific">Novosphingobium fuchskuhlense</name>
    <dbReference type="NCBI Taxonomy" id="1117702"/>
    <lineage>
        <taxon>Bacteria</taxon>
        <taxon>Pseudomonadati</taxon>
        <taxon>Pseudomonadota</taxon>
        <taxon>Alphaproteobacteria</taxon>
        <taxon>Sphingomonadales</taxon>
        <taxon>Sphingomonadaceae</taxon>
        <taxon>Novosphingobium</taxon>
    </lineage>
</organism>
<dbReference type="STRING" id="1117702.AQZ52_17080"/>
<evidence type="ECO:0000313" key="2">
    <source>
        <dbReference type="EMBL" id="KUR70516.1"/>
    </source>
</evidence>
<dbReference type="GO" id="GO:0010181">
    <property type="term" value="F:FMN binding"/>
    <property type="evidence" value="ECO:0007669"/>
    <property type="project" value="InterPro"/>
</dbReference>
<protein>
    <recommendedName>
        <fullName evidence="1">Pyridoxamine 5'-phosphate oxidase Alr4036 family FMN-binding domain-containing protein</fullName>
    </recommendedName>
</protein>
<gene>
    <name evidence="2" type="ORF">AQZ52_17080</name>
</gene>
<comment type="caution">
    <text evidence="2">The sequence shown here is derived from an EMBL/GenBank/DDBJ whole genome shotgun (WGS) entry which is preliminary data.</text>
</comment>
<feature type="domain" description="Pyridoxamine 5'-phosphate oxidase Alr4036 family FMN-binding" evidence="1">
    <location>
        <begin position="38"/>
        <end position="95"/>
    </location>
</feature>
<dbReference type="InterPro" id="IPR012349">
    <property type="entry name" value="Split_barrel_FMN-bd"/>
</dbReference>
<dbReference type="SUPFAM" id="SSF50475">
    <property type="entry name" value="FMN-binding split barrel"/>
    <property type="match status" value="1"/>
</dbReference>
<evidence type="ECO:0000259" key="1">
    <source>
        <dbReference type="Pfam" id="PF12766"/>
    </source>
</evidence>
<dbReference type="Proteomes" id="UP000058012">
    <property type="component" value="Unassembled WGS sequence"/>
</dbReference>
<dbReference type="Pfam" id="PF12766">
    <property type="entry name" value="Pyridox_oxase_2"/>
    <property type="match status" value="1"/>
</dbReference>
<reference evidence="2 3" key="1">
    <citation type="submission" date="2015-10" db="EMBL/GenBank/DDBJ databases">
        <title>Draft genome sequence of Novosphingobium fuchskuhlense DSM 25065 isolated from a surface water sample of the southwest basin of Lake Grosse Fuchskuhle.</title>
        <authorList>
            <person name="Ruckert C."/>
            <person name="Winkler A."/>
            <person name="Glaeser J."/>
            <person name="Grossart H.-P."/>
            <person name="Kalinowski J."/>
            <person name="Glaeser S."/>
        </authorList>
    </citation>
    <scope>NUCLEOTIDE SEQUENCE [LARGE SCALE GENOMIC DNA]</scope>
    <source>
        <strain evidence="2 3">FNE08-7</strain>
    </source>
</reference>
<dbReference type="InterPro" id="IPR024624">
    <property type="entry name" value="Pyridox_Oxase_Alr4036_FMN-bd"/>
</dbReference>
<dbReference type="Gene3D" id="2.30.110.10">
    <property type="entry name" value="Electron Transport, Fmn-binding Protein, Chain A"/>
    <property type="match status" value="1"/>
</dbReference>
<accession>A0A117UTC8</accession>
<name>A0A117UTC8_9SPHN</name>
<sequence length="196" mass="21066">MEVTLDGVLADAVRRLATAVRDRRNAMHTPVVGTADGDLRMMVLREATADLAVLRFHTDLRSPKATLIGGGGMVSVLAYDPDARVQLRMRGTGRIEHAGPVADAAWSKTAPSSRRCYLAETRPGGALEAAGSAIPDAFACRSPALDETLPGRGNFAVLLVEVRSLDWLRLDREGGIRARFARPDAGAPWRGEWIAP</sequence>